<evidence type="ECO:0000313" key="2">
    <source>
        <dbReference type="Proteomes" id="UP000249065"/>
    </source>
</evidence>
<dbReference type="OrthoDB" id="7261188at2"/>
<dbReference type="RefSeq" id="WP_128080085.1">
    <property type="nucleotide sequence ID" value="NZ_QLIX01000016.1"/>
</dbReference>
<name>A0A327M521_9PROT</name>
<dbReference type="Proteomes" id="UP000249065">
    <property type="component" value="Unassembled WGS sequence"/>
</dbReference>
<evidence type="ECO:0000313" key="1">
    <source>
        <dbReference type="EMBL" id="RAI57515.1"/>
    </source>
</evidence>
<dbReference type="AlphaFoldDB" id="A0A327M521"/>
<reference evidence="2" key="1">
    <citation type="submission" date="2018-06" db="EMBL/GenBank/DDBJ databases">
        <authorList>
            <person name="Khan S.A."/>
        </authorList>
    </citation>
    <scope>NUCLEOTIDE SEQUENCE [LARGE SCALE GENOMIC DNA]</scope>
    <source>
        <strain evidence="2">DB-1506</strain>
    </source>
</reference>
<keyword evidence="2" id="KW-1185">Reference proteome</keyword>
<sequence length="259" mass="26338">MPDAASPDLLAALRAMPPGLAPAEPPAAALAAEAWREAWRPPRVRLLLLAESHMATSAAELALTPLPSPGWPRPAGFVRHLYCPAYGEPALLPAGAAAAGPANAGTPQYWRLLAGLAGCPMPGRAALPDLAARLAAKAALLRGLRARGIWLTDASLVALAGPGGARAAPRLQALALRASWHRYHAARLPALAPAHVVVIGRGVAAVLGPALDAAFPGRWQAVPQPMGARGAGPAAALQAALTLAASRFAPEGGDGRCRD</sequence>
<comment type="caution">
    <text evidence="1">The sequence shown here is derived from an EMBL/GenBank/DDBJ whole genome shotgun (WGS) entry which is preliminary data.</text>
</comment>
<proteinExistence type="predicted"/>
<organism evidence="1 2">
    <name type="scientific">Roseicella frigidaeris</name>
    <dbReference type="NCBI Taxonomy" id="2230885"/>
    <lineage>
        <taxon>Bacteria</taxon>
        <taxon>Pseudomonadati</taxon>
        <taxon>Pseudomonadota</taxon>
        <taxon>Alphaproteobacteria</taxon>
        <taxon>Acetobacterales</taxon>
        <taxon>Roseomonadaceae</taxon>
        <taxon>Roseicella</taxon>
    </lineage>
</organism>
<gene>
    <name evidence="1" type="ORF">DOO78_18165</name>
</gene>
<accession>A0A327M521</accession>
<dbReference type="EMBL" id="QLIX01000016">
    <property type="protein sequence ID" value="RAI57515.1"/>
    <property type="molecule type" value="Genomic_DNA"/>
</dbReference>
<protein>
    <submittedName>
        <fullName evidence="1">Uncharacterized protein</fullName>
    </submittedName>
</protein>